<dbReference type="STRING" id="10029.G3IN93"/>
<keyword evidence="2" id="KW-0677">Repeat</keyword>
<sequence>MSYASRLLLETVAHILQSVDFQGCRMEDSQLTVLTPALSRCSWFTKVNLCDNDFSVPILMELLLHTANWSKMNKEQYSHFWSMCHG</sequence>
<evidence type="ECO:0000313" key="3">
    <source>
        <dbReference type="EMBL" id="EGW14994.1"/>
    </source>
</evidence>
<gene>
    <name evidence="3" type="ORF">I79_025405</name>
</gene>
<dbReference type="PANTHER" id="PTHR14224:SF94">
    <property type="entry name" value="PRAME FAMILY MEMBER 12"/>
    <property type="match status" value="1"/>
</dbReference>
<dbReference type="AlphaFoldDB" id="G3IN93"/>
<accession>G3IN93</accession>
<organism evidence="3 4">
    <name type="scientific">Cricetulus griseus</name>
    <name type="common">Chinese hamster</name>
    <name type="synonym">Cricetulus barabensis griseus</name>
    <dbReference type="NCBI Taxonomy" id="10029"/>
    <lineage>
        <taxon>Eukaryota</taxon>
        <taxon>Metazoa</taxon>
        <taxon>Chordata</taxon>
        <taxon>Craniata</taxon>
        <taxon>Vertebrata</taxon>
        <taxon>Euteleostomi</taxon>
        <taxon>Mammalia</taxon>
        <taxon>Eutheria</taxon>
        <taxon>Euarchontoglires</taxon>
        <taxon>Glires</taxon>
        <taxon>Rodentia</taxon>
        <taxon>Myomorpha</taxon>
        <taxon>Muroidea</taxon>
        <taxon>Cricetidae</taxon>
        <taxon>Cricetinae</taxon>
        <taxon>Cricetulus</taxon>
    </lineage>
</organism>
<evidence type="ECO:0000313" key="4">
    <source>
        <dbReference type="Proteomes" id="UP000001075"/>
    </source>
</evidence>
<dbReference type="GO" id="GO:0005737">
    <property type="term" value="C:cytoplasm"/>
    <property type="evidence" value="ECO:0007669"/>
    <property type="project" value="TreeGrafter"/>
</dbReference>
<proteinExistence type="predicted"/>
<evidence type="ECO:0000256" key="1">
    <source>
        <dbReference type="ARBA" id="ARBA00022614"/>
    </source>
</evidence>
<keyword evidence="1" id="KW-0433">Leucine-rich repeat</keyword>
<protein>
    <submittedName>
        <fullName evidence="3">PRAME family member 10</fullName>
    </submittedName>
</protein>
<dbReference type="SUPFAM" id="SSF52047">
    <property type="entry name" value="RNI-like"/>
    <property type="match status" value="1"/>
</dbReference>
<dbReference type="PANTHER" id="PTHR14224">
    <property type="entry name" value="SIMILAR TO PREFERENTIALLY EXPRESSED ANTIGEN IN MELANOMA-LIKE 3"/>
    <property type="match status" value="1"/>
</dbReference>
<name>G3IN93_CRIGR</name>
<dbReference type="InParanoid" id="G3IN93"/>
<evidence type="ECO:0000256" key="2">
    <source>
        <dbReference type="ARBA" id="ARBA00022737"/>
    </source>
</evidence>
<reference evidence="4" key="1">
    <citation type="journal article" date="2011" name="Nat. Biotechnol.">
        <title>The genomic sequence of the Chinese hamster ovary (CHO)-K1 cell line.</title>
        <authorList>
            <person name="Xu X."/>
            <person name="Nagarajan H."/>
            <person name="Lewis N.E."/>
            <person name="Pan S."/>
            <person name="Cai Z."/>
            <person name="Liu X."/>
            <person name="Chen W."/>
            <person name="Xie M."/>
            <person name="Wang W."/>
            <person name="Hammond S."/>
            <person name="Andersen M.R."/>
            <person name="Neff N."/>
            <person name="Passarelli B."/>
            <person name="Koh W."/>
            <person name="Fan H.C."/>
            <person name="Wang J."/>
            <person name="Gui Y."/>
            <person name="Lee K.H."/>
            <person name="Betenbaugh M.J."/>
            <person name="Quake S.R."/>
            <person name="Famili I."/>
            <person name="Palsson B.O."/>
            <person name="Wang J."/>
        </authorList>
    </citation>
    <scope>NUCLEOTIDE SEQUENCE [LARGE SCALE GENOMIC DNA]</scope>
    <source>
        <strain evidence="4">CHO K1 cell line</strain>
    </source>
</reference>
<dbReference type="InterPro" id="IPR050694">
    <property type="entry name" value="LRRC14/PRAME"/>
</dbReference>
<dbReference type="Proteomes" id="UP000001075">
    <property type="component" value="Unassembled WGS sequence"/>
</dbReference>
<dbReference type="EMBL" id="JH005604">
    <property type="protein sequence ID" value="EGW14994.1"/>
    <property type="molecule type" value="Genomic_DNA"/>
</dbReference>